<dbReference type="Gene3D" id="3.30.30.80">
    <property type="entry name" value="probable RNA-binding protein from clostridium symbiosum atcc 14940"/>
    <property type="match status" value="1"/>
</dbReference>
<dbReference type="PANTHER" id="PTHR35800:SF1">
    <property type="entry name" value="RNA-BINDING PROTEIN KHPB"/>
    <property type="match status" value="1"/>
</dbReference>
<dbReference type="Pfam" id="PF14804">
    <property type="entry name" value="Jag_N"/>
    <property type="match status" value="1"/>
</dbReference>
<dbReference type="Proteomes" id="UP000256424">
    <property type="component" value="Unassembled WGS sequence"/>
</dbReference>
<sequence>MKRFTANTIDSCLLQASKYFSCSIAQLDYEIVQNPSTGFWGFGKKEAIIIADCITLDGLQTLQDSHANTTNQHQDDSVRQSLHNEQVIQAYTIKNVITSDNDSNQLPWKDISDNSTSIISQEDANHTIDTTLITETNTQNIVSTCSIIEEELTELLKLLPLDIKKIEVKPYNNHTVSILIDGIDSALLIGQKGYRYKSLSYLLFNWIHTCYGYGVHLEIAQFLRNQEESIKAYLEPIIRTAQEQGKAETKPLDGVLAYIALKILRQELPHKYIVSRDTGNGEKSIIINSFINNAYTDT</sequence>
<dbReference type="InterPro" id="IPR039247">
    <property type="entry name" value="KhpB"/>
</dbReference>
<dbReference type="InterPro" id="IPR015946">
    <property type="entry name" value="KH_dom-like_a/b"/>
</dbReference>
<dbReference type="EMBL" id="NXLW01000003">
    <property type="protein sequence ID" value="RDU73155.1"/>
    <property type="molecule type" value="Genomic_DNA"/>
</dbReference>
<dbReference type="Gene3D" id="3.30.300.20">
    <property type="match status" value="1"/>
</dbReference>
<evidence type="ECO:0000313" key="2">
    <source>
        <dbReference type="EMBL" id="RDU73155.1"/>
    </source>
</evidence>
<reference evidence="2 3" key="1">
    <citation type="submission" date="2018-04" db="EMBL/GenBank/DDBJ databases">
        <title>Novel Campyloabacter and Helicobacter Species and Strains.</title>
        <authorList>
            <person name="Mannion A.J."/>
            <person name="Shen Z."/>
            <person name="Fox J.G."/>
        </authorList>
    </citation>
    <scope>NUCLEOTIDE SEQUENCE [LARGE SCALE GENOMIC DNA]</scope>
    <source>
        <strain evidence="2 3">MIT 97-5075</strain>
    </source>
</reference>
<evidence type="ECO:0000313" key="3">
    <source>
        <dbReference type="Proteomes" id="UP000256424"/>
    </source>
</evidence>
<dbReference type="AlphaFoldDB" id="A0A3D8J7I8"/>
<accession>A0A3D8J7I8</accession>
<dbReference type="OrthoDB" id="5329502at2"/>
<dbReference type="RefSeq" id="WP_104762696.1">
    <property type="nucleotide sequence ID" value="NZ_FZPM01000006.1"/>
</dbReference>
<comment type="caution">
    <text evidence="2">The sequence shown here is derived from an EMBL/GenBank/DDBJ whole genome shotgun (WGS) entry which is preliminary data.</text>
</comment>
<dbReference type="InterPro" id="IPR038247">
    <property type="entry name" value="Jag_N_dom_sf"/>
</dbReference>
<dbReference type="GO" id="GO:0003723">
    <property type="term" value="F:RNA binding"/>
    <property type="evidence" value="ECO:0007669"/>
    <property type="project" value="InterPro"/>
</dbReference>
<evidence type="ECO:0000259" key="1">
    <source>
        <dbReference type="SMART" id="SM01245"/>
    </source>
</evidence>
<dbReference type="InterPro" id="IPR032782">
    <property type="entry name" value="KhpB_N"/>
</dbReference>
<dbReference type="Gene3D" id="3.30.1370.180">
    <property type="match status" value="1"/>
</dbReference>
<dbReference type="SMART" id="SM01245">
    <property type="entry name" value="Jag_N"/>
    <property type="match status" value="1"/>
</dbReference>
<feature type="domain" description="RNA-binding protein KhpB N-terminal" evidence="1">
    <location>
        <begin position="3"/>
        <end position="54"/>
    </location>
</feature>
<dbReference type="PANTHER" id="PTHR35800">
    <property type="entry name" value="PROTEIN JAG"/>
    <property type="match status" value="1"/>
</dbReference>
<protein>
    <submittedName>
        <fullName evidence="2">Protein jag</fullName>
    </submittedName>
</protein>
<proteinExistence type="predicted"/>
<gene>
    <name evidence="2" type="ORF">CQA66_02740</name>
</gene>
<dbReference type="Pfam" id="PF18472">
    <property type="entry name" value="HP1451_C"/>
    <property type="match status" value="1"/>
</dbReference>
<organism evidence="2 3">
    <name type="scientific">Helicobacter aurati</name>
    <dbReference type="NCBI Taxonomy" id="137778"/>
    <lineage>
        <taxon>Bacteria</taxon>
        <taxon>Pseudomonadati</taxon>
        <taxon>Campylobacterota</taxon>
        <taxon>Epsilonproteobacteria</taxon>
        <taxon>Campylobacterales</taxon>
        <taxon>Helicobacteraceae</taxon>
        <taxon>Helicobacter</taxon>
    </lineage>
</organism>
<keyword evidence="3" id="KW-1185">Reference proteome</keyword>
<name>A0A3D8J7I8_9HELI</name>
<dbReference type="InterPro" id="IPR040977">
    <property type="entry name" value="HP1451_C"/>
</dbReference>